<dbReference type="InterPro" id="IPR036188">
    <property type="entry name" value="FAD/NAD-bd_sf"/>
</dbReference>
<dbReference type="RefSeq" id="WP_095724713.1">
    <property type="nucleotide sequence ID" value="NZ_NTFS01000526.1"/>
</dbReference>
<gene>
    <name evidence="6" type="ORF">CK510_27705</name>
</gene>
<comment type="caution">
    <text evidence="6">The sequence shown here is derived from an EMBL/GenBank/DDBJ whole genome shotgun (WGS) entry which is preliminary data.</text>
</comment>
<dbReference type="Pfam" id="PF22780">
    <property type="entry name" value="HI0933_like_1st"/>
    <property type="match status" value="1"/>
</dbReference>
<evidence type="ECO:0000313" key="7">
    <source>
        <dbReference type="Proteomes" id="UP000218238"/>
    </source>
</evidence>
<dbReference type="PANTHER" id="PTHR42887">
    <property type="entry name" value="OS12G0638800 PROTEIN"/>
    <property type="match status" value="1"/>
</dbReference>
<dbReference type="AlphaFoldDB" id="A0A2A2TB73"/>
<dbReference type="SUPFAM" id="SSF51905">
    <property type="entry name" value="FAD/NAD(P)-binding domain"/>
    <property type="match status" value="1"/>
</dbReference>
<dbReference type="InterPro" id="IPR057661">
    <property type="entry name" value="RsdA/BaiN/AoA(So)_Rossmann"/>
</dbReference>
<dbReference type="SUPFAM" id="SSF160996">
    <property type="entry name" value="HI0933 insert domain-like"/>
    <property type="match status" value="1"/>
</dbReference>
<dbReference type="EMBL" id="NTFS01000526">
    <property type="protein sequence ID" value="PAX49798.1"/>
    <property type="molecule type" value="Genomic_DNA"/>
</dbReference>
<dbReference type="PANTHER" id="PTHR42887:SF2">
    <property type="entry name" value="OS12G0638800 PROTEIN"/>
    <property type="match status" value="1"/>
</dbReference>
<dbReference type="Proteomes" id="UP000218238">
    <property type="component" value="Unassembled WGS sequence"/>
</dbReference>
<keyword evidence="3" id="KW-0274">FAD</keyword>
<evidence type="ECO:0000256" key="2">
    <source>
        <dbReference type="ARBA" id="ARBA00022630"/>
    </source>
</evidence>
<dbReference type="Gene3D" id="3.50.50.60">
    <property type="entry name" value="FAD/NAD(P)-binding domain"/>
    <property type="match status" value="1"/>
</dbReference>
<name>A0A2A2TB73_9CYAN</name>
<dbReference type="InterPro" id="IPR023166">
    <property type="entry name" value="BaiN-like_dom_sf"/>
</dbReference>
<evidence type="ECO:0000313" key="6">
    <source>
        <dbReference type="EMBL" id="PAX49798.1"/>
    </source>
</evidence>
<accession>A0A2A2TB73</accession>
<keyword evidence="7" id="KW-1185">Reference proteome</keyword>
<dbReference type="Gene3D" id="2.40.30.10">
    <property type="entry name" value="Translation factors"/>
    <property type="match status" value="1"/>
</dbReference>
<evidence type="ECO:0000259" key="5">
    <source>
        <dbReference type="Pfam" id="PF22780"/>
    </source>
</evidence>
<dbReference type="PRINTS" id="PR00368">
    <property type="entry name" value="FADPNR"/>
</dbReference>
<sequence>MQPVRIIVIGGGAAGFFGAIAAARTNVFAQVILLEASQQLLTKVRISGGGRCNVTHACFDGKTLVQNYPRGNKALIGAFSRFQPQDTVAWFHKHGIQLKTEADGRIFPITDSSETIVNCLMSAAKMAGVKICTGTAVVSVNKVNSEFAVVLKSGETLECDRILIATGSNPVGYRIAQGFGHVVETPVPSLFTFNIQDQSLRELAGVSVNPVKLRLSIPEQPQLEQTGALLITHWGLSGPAVLKLSAWGARMLHESRYQGTLLVNWLPGMKQEDIRQKLLQTKEEVPRRSVLLHRAIDIPHRLWQYLVSRIEMNSETPWAEISKKHLNLLVQELYQGQYLVNGKGVFKDEFVTCGGVSLKEINFKTMESKLVPGIYFAGEVLDIDGVTGGFNFQSAWTTSYLAGLAMGDNS</sequence>
<evidence type="ECO:0000256" key="1">
    <source>
        <dbReference type="ARBA" id="ARBA00001974"/>
    </source>
</evidence>
<dbReference type="InterPro" id="IPR004792">
    <property type="entry name" value="BaiN-like"/>
</dbReference>
<dbReference type="Pfam" id="PF03486">
    <property type="entry name" value="HI0933_like"/>
    <property type="match status" value="1"/>
</dbReference>
<feature type="domain" description="RsdA/BaiN/AoA(So)-like insert" evidence="5">
    <location>
        <begin position="187"/>
        <end position="351"/>
    </location>
</feature>
<comment type="cofactor">
    <cofactor evidence="1">
        <name>FAD</name>
        <dbReference type="ChEBI" id="CHEBI:57692"/>
    </cofactor>
</comment>
<keyword evidence="2" id="KW-0285">Flavoprotein</keyword>
<evidence type="ECO:0000256" key="3">
    <source>
        <dbReference type="ARBA" id="ARBA00022827"/>
    </source>
</evidence>
<evidence type="ECO:0000259" key="4">
    <source>
        <dbReference type="Pfam" id="PF03486"/>
    </source>
</evidence>
<feature type="domain" description="RsdA/BaiN/AoA(So)-like Rossmann fold-like" evidence="4">
    <location>
        <begin position="5"/>
        <end position="403"/>
    </location>
</feature>
<dbReference type="OrthoDB" id="9773233at2"/>
<organism evidence="6 7">
    <name type="scientific">Brunnivagina elsteri CCALA 953</name>
    <dbReference type="NCBI Taxonomy" id="987040"/>
    <lineage>
        <taxon>Bacteria</taxon>
        <taxon>Bacillati</taxon>
        <taxon>Cyanobacteriota</taxon>
        <taxon>Cyanophyceae</taxon>
        <taxon>Nostocales</taxon>
        <taxon>Calotrichaceae</taxon>
        <taxon>Brunnivagina</taxon>
    </lineage>
</organism>
<protein>
    <submittedName>
        <fullName evidence="6">Aminoacetone oxidase family FAD-binding enzyme</fullName>
    </submittedName>
</protein>
<dbReference type="InterPro" id="IPR055178">
    <property type="entry name" value="RsdA/BaiN/AoA(So)-like_dom"/>
</dbReference>
<proteinExistence type="predicted"/>
<reference evidence="6 7" key="1">
    <citation type="submission" date="2017-08" db="EMBL/GenBank/DDBJ databases">
        <title>Draft genome sequence of filamentous cyanobacterium Calothrix elsteri CCALA 953.</title>
        <authorList>
            <person name="Gagunashvili A.N."/>
            <person name="Elster J."/>
            <person name="Andresson O.S."/>
        </authorList>
    </citation>
    <scope>NUCLEOTIDE SEQUENCE [LARGE SCALE GENOMIC DNA]</scope>
    <source>
        <strain evidence="6 7">CCALA 953</strain>
    </source>
</reference>
<dbReference type="NCBIfam" id="TIGR00275">
    <property type="entry name" value="aminoacetone oxidase family FAD-binding enzyme"/>
    <property type="match status" value="1"/>
</dbReference>
<dbReference type="Gene3D" id="1.10.8.260">
    <property type="entry name" value="HI0933 insert domain-like"/>
    <property type="match status" value="1"/>
</dbReference>
<dbReference type="PRINTS" id="PR00411">
    <property type="entry name" value="PNDRDTASEI"/>
</dbReference>